<dbReference type="Gene3D" id="1.20.5.170">
    <property type="match status" value="1"/>
</dbReference>
<evidence type="ECO:0000256" key="1">
    <source>
        <dbReference type="SAM" id="MobiDB-lite"/>
    </source>
</evidence>
<dbReference type="PROSITE" id="PS50217">
    <property type="entry name" value="BZIP"/>
    <property type="match status" value="1"/>
</dbReference>
<dbReference type="OrthoDB" id="2187714at2759"/>
<reference evidence="4 5" key="3">
    <citation type="journal article" date="2014" name="Genome Announc.">
        <title>Genome Sequence of the Microsporidian Species Nematocida sp1 Strain ERTm6 (ATCC PRA-372).</title>
        <authorList>
            <person name="Bakowski M.A."/>
            <person name="Priest M."/>
            <person name="Young S."/>
            <person name="Cuomo C.A."/>
            <person name="Troemel E.R."/>
        </authorList>
    </citation>
    <scope>NUCLEOTIDE SEQUENCE [LARGE SCALE GENOMIC DNA]</scope>
    <source>
        <strain evidence="4 5">ERTm6</strain>
    </source>
</reference>
<dbReference type="Pfam" id="PF07716">
    <property type="entry name" value="bZIP_2"/>
    <property type="match status" value="1"/>
</dbReference>
<dbReference type="Proteomes" id="UP000054524">
    <property type="component" value="Unassembled WGS sequence"/>
</dbReference>
<name>H8ZDW2_NEMA1</name>
<organism evidence="3">
    <name type="scientific">Nematocida ausubeli (strain ATCC PRA-371 / ERTm2)</name>
    <name type="common">Nematode killer fungus</name>
    <dbReference type="NCBI Taxonomy" id="1913371"/>
    <lineage>
        <taxon>Eukaryota</taxon>
        <taxon>Fungi</taxon>
        <taxon>Fungi incertae sedis</taxon>
        <taxon>Microsporidia</taxon>
        <taxon>Nematocida</taxon>
    </lineage>
</organism>
<dbReference type="GO" id="GO:0003700">
    <property type="term" value="F:DNA-binding transcription factor activity"/>
    <property type="evidence" value="ECO:0007669"/>
    <property type="project" value="InterPro"/>
</dbReference>
<protein>
    <recommendedName>
        <fullName evidence="2">BZIP domain-containing protein</fullName>
    </recommendedName>
</protein>
<feature type="domain" description="BZIP" evidence="2">
    <location>
        <begin position="65"/>
        <end position="115"/>
    </location>
</feature>
<dbReference type="InterPro" id="IPR046347">
    <property type="entry name" value="bZIP_sf"/>
</dbReference>
<dbReference type="AlphaFoldDB" id="H8ZDW2"/>
<gene>
    <name evidence="3" type="ORF">NERG_01783</name>
    <name evidence="4" type="ORF">NESG_00113</name>
</gene>
<dbReference type="PROSITE" id="PS00036">
    <property type="entry name" value="BZIP_BASIC"/>
    <property type="match status" value="1"/>
</dbReference>
<dbReference type="SMART" id="SM00338">
    <property type="entry name" value="BRLZ"/>
    <property type="match status" value="1"/>
</dbReference>
<dbReference type="HOGENOM" id="CLU_1578946_0_0_1"/>
<feature type="region of interest" description="Disordered" evidence="1">
    <location>
        <begin position="1"/>
        <end position="43"/>
    </location>
</feature>
<feature type="compositionally biased region" description="Basic and acidic residues" evidence="1">
    <location>
        <begin position="10"/>
        <end position="20"/>
    </location>
</feature>
<sequence length="169" mass="19806">MKQYRRTRRIHQDEDRDHLSAVEQEEIPSSTEHERLEKEKEESKEACAIAQAILSIKTIETEIDRKEKNRIAAKKSREKKLQYIESLEAHLYQEKSKNQHLHQKIGVLYNVLEKLLLETEAGIVEKRPGTAQIANIFVNCDQYIALPPRHKNIIGNLKYFLFTSKNLDI</sequence>
<reference evidence="4" key="2">
    <citation type="submission" date="2012-10" db="EMBL/GenBank/DDBJ databases">
        <authorList>
            <consortium name="The Broad Institute Genome Sequencing Platform"/>
            <consortium name="The Broad Institute Genome Sequencing Center for Infectious Disease"/>
            <person name="Cuomo C."/>
            <person name="Troemel E."/>
            <person name="Walker B."/>
            <person name="Young S.K."/>
            <person name="Zeng Q."/>
            <person name="Gargeya S."/>
            <person name="Fitzgerald M."/>
            <person name="Haas B."/>
            <person name="Abouelleil A."/>
            <person name="Alvarado L."/>
            <person name="Arachchi H.M."/>
            <person name="Berlin A.M."/>
            <person name="Chapman S.B."/>
            <person name="Goldberg J."/>
            <person name="Griggs A."/>
            <person name="Gujja S."/>
            <person name="Hansen M."/>
            <person name="Howarth C."/>
            <person name="Imamovic A."/>
            <person name="Larimer J."/>
            <person name="McCowan C."/>
            <person name="Murphy C."/>
            <person name="Neiman D."/>
            <person name="Pearson M."/>
            <person name="Priest M."/>
            <person name="Roberts A."/>
            <person name="Saif S."/>
            <person name="Shea T."/>
            <person name="Sisk P."/>
            <person name="Sykes S."/>
            <person name="Wortman J."/>
            <person name="Nusbaum C."/>
            <person name="Birren B."/>
        </authorList>
    </citation>
    <scope>NUCLEOTIDE SEQUENCE</scope>
    <source>
        <strain evidence="4">ERTm6</strain>
    </source>
</reference>
<evidence type="ECO:0000259" key="2">
    <source>
        <dbReference type="PROSITE" id="PS50217"/>
    </source>
</evidence>
<dbReference type="InterPro" id="IPR004827">
    <property type="entry name" value="bZIP"/>
</dbReference>
<keyword evidence="5" id="KW-1185">Reference proteome</keyword>
<dbReference type="EMBL" id="JH604636">
    <property type="protein sequence ID" value="EHY65337.1"/>
    <property type="molecule type" value="Genomic_DNA"/>
</dbReference>
<evidence type="ECO:0000313" key="5">
    <source>
        <dbReference type="Proteomes" id="UP000054524"/>
    </source>
</evidence>
<reference evidence="3" key="1">
    <citation type="submission" date="2011-03" db="EMBL/GenBank/DDBJ databases">
        <title>The Genome Sequence of Nematocida sp1 strain ERTm2.</title>
        <authorList>
            <consortium name="The Broad Institute Genome Sequencing Platform"/>
            <consortium name="The Broad Institute Genome Sequencing Center for Infectious Disease"/>
            <person name="Cuomo C."/>
            <person name="Troemel E."/>
            <person name="Young S.K."/>
            <person name="Zeng Q."/>
            <person name="Gargeya S."/>
            <person name="Fitzgerald M."/>
            <person name="Haas B."/>
            <person name="Abouelleil A."/>
            <person name="Alvarado L."/>
            <person name="Arachchi H.M."/>
            <person name="Berlin A."/>
            <person name="Brown A."/>
            <person name="Chapman S.B."/>
            <person name="Chen Z."/>
            <person name="Dunbar C."/>
            <person name="Freedman E."/>
            <person name="Gearin G."/>
            <person name="Gellesch M."/>
            <person name="Goldberg J."/>
            <person name="Griggs A."/>
            <person name="Gujja S."/>
            <person name="Heilman E.R."/>
            <person name="Heiman D."/>
            <person name="Howarth C."/>
            <person name="Larson L."/>
            <person name="Lui A."/>
            <person name="MacDonald P.J.P."/>
            <person name="Mehta T."/>
            <person name="Montmayeur A."/>
            <person name="Murphy C."/>
            <person name="Neiman D."/>
            <person name="Pearson M."/>
            <person name="Priest M."/>
            <person name="Roberts A."/>
            <person name="Saif S."/>
            <person name="Shea T."/>
            <person name="Shenoy N."/>
            <person name="Sisk P."/>
            <person name="Stolte C."/>
            <person name="Sykes S."/>
            <person name="White J."/>
            <person name="Yandava C."/>
            <person name="Wortman J."/>
            <person name="Nusbaum C."/>
            <person name="Birren B."/>
        </authorList>
    </citation>
    <scope>NUCLEOTIDE SEQUENCE</scope>
    <source>
        <strain evidence="3">ERTm2</strain>
    </source>
</reference>
<evidence type="ECO:0000313" key="4">
    <source>
        <dbReference type="EMBL" id="KFG27041.1"/>
    </source>
</evidence>
<accession>H8ZDW2</accession>
<evidence type="ECO:0000313" key="3">
    <source>
        <dbReference type="EMBL" id="EHY65337.1"/>
    </source>
</evidence>
<accession>A0A086J4H3</accession>
<dbReference type="Proteomes" id="UP000005622">
    <property type="component" value="Unassembled WGS sequence"/>
</dbReference>
<dbReference type="EMBL" id="AKIJ01000001">
    <property type="protein sequence ID" value="KFG27041.1"/>
    <property type="molecule type" value="Genomic_DNA"/>
</dbReference>
<proteinExistence type="predicted"/>
<feature type="compositionally biased region" description="Basic and acidic residues" evidence="1">
    <location>
        <begin position="31"/>
        <end position="43"/>
    </location>
</feature>
<dbReference type="CDD" id="cd14686">
    <property type="entry name" value="bZIP"/>
    <property type="match status" value="1"/>
</dbReference>
<dbReference type="SUPFAM" id="SSF57959">
    <property type="entry name" value="Leucine zipper domain"/>
    <property type="match status" value="1"/>
</dbReference>